<dbReference type="RefSeq" id="WP_100666743.1">
    <property type="nucleotide sequence ID" value="NZ_CP024955.1"/>
</dbReference>
<comment type="subcellular location">
    <subcellularLocation>
        <location evidence="1">Periplasm</location>
    </subcellularLocation>
</comment>
<comment type="similarity">
    <text evidence="2">Belongs to the bacterial solute-binding protein SsuA/TauA family.</text>
</comment>
<dbReference type="PROSITE" id="PS51257">
    <property type="entry name" value="PROKAR_LIPOPROTEIN"/>
    <property type="match status" value="1"/>
</dbReference>
<gene>
    <name evidence="6" type="ORF">CVV65_02120</name>
</gene>
<evidence type="ECO:0000256" key="1">
    <source>
        <dbReference type="ARBA" id="ARBA00004418"/>
    </source>
</evidence>
<dbReference type="GO" id="GO:0042597">
    <property type="term" value="C:periplasmic space"/>
    <property type="evidence" value="ECO:0007669"/>
    <property type="project" value="UniProtKB-SubCell"/>
</dbReference>
<sequence length="353" mass="37734">MKGVKRKRRWWAALVAVALAVLVAGCGATGTVPGAPGPAPGGGDALGAQTQTIRFSEVIRSIFYAPHYVALAKGFFQQQGLKVDMVTSQGSDKGAAALLAGTADISLIGPETSVYIYNQHGEKSIKAFYQLTGVDGSFLVGRPTSKPFRWQDLNGKTIISWRPGSSPQMVLNHVLAEQGVHGAKVITNIAPQAMVGAFRSGQGDYIQVYEPLASMLEQQGVGKVVASLGEAGGSYPETAYEATDAYVHAHPDVIQKWCTAVHQATRWIESHSPAEVADVIAPYFEGTPKDLIAQSVQRYEQQHTWPDNPVLTEAQFGILQNVLVEAGTIKADQKVSYNAVVETRFAQKAAGGQ</sequence>
<feature type="domain" description="SsuA/THI5-like" evidence="5">
    <location>
        <begin position="65"/>
        <end position="271"/>
    </location>
</feature>
<dbReference type="SUPFAM" id="SSF53850">
    <property type="entry name" value="Periplasmic binding protein-like II"/>
    <property type="match status" value="1"/>
</dbReference>
<dbReference type="AlphaFoldDB" id="A0A2K8N512"/>
<dbReference type="InterPro" id="IPR015168">
    <property type="entry name" value="SsuA/THI5"/>
</dbReference>
<protein>
    <submittedName>
        <fullName evidence="6">ABC transporter substrate-binding protein</fullName>
    </submittedName>
</protein>
<dbReference type="PANTHER" id="PTHR30024:SF47">
    <property type="entry name" value="TAURINE-BINDING PERIPLASMIC PROTEIN"/>
    <property type="match status" value="1"/>
</dbReference>
<feature type="signal peptide" evidence="4">
    <location>
        <begin position="1"/>
        <end position="28"/>
    </location>
</feature>
<evidence type="ECO:0000256" key="2">
    <source>
        <dbReference type="ARBA" id="ARBA00010742"/>
    </source>
</evidence>
<evidence type="ECO:0000313" key="7">
    <source>
        <dbReference type="Proteomes" id="UP000231932"/>
    </source>
</evidence>
<keyword evidence="3 4" id="KW-0732">Signal</keyword>
<dbReference type="EMBL" id="CP024955">
    <property type="protein sequence ID" value="ATY83907.1"/>
    <property type="molecule type" value="Genomic_DNA"/>
</dbReference>
<evidence type="ECO:0000256" key="4">
    <source>
        <dbReference type="SAM" id="SignalP"/>
    </source>
</evidence>
<feature type="chain" id="PRO_5039361487" evidence="4">
    <location>
        <begin position="29"/>
        <end position="353"/>
    </location>
</feature>
<dbReference type="KEGG" id="kyr:CVV65_02120"/>
<dbReference type="Gene3D" id="3.40.190.10">
    <property type="entry name" value="Periplasmic binding protein-like II"/>
    <property type="match status" value="2"/>
</dbReference>
<name>A0A2K8N512_9BACL</name>
<keyword evidence="7" id="KW-1185">Reference proteome</keyword>
<evidence type="ECO:0000256" key="3">
    <source>
        <dbReference type="ARBA" id="ARBA00022729"/>
    </source>
</evidence>
<reference evidence="7" key="1">
    <citation type="submission" date="2017-11" db="EMBL/GenBank/DDBJ databases">
        <title>Complete Genome Sequence of Kyrpidia sp. Strain EA-1, a thermophilic, hydrogen-oxidizing Bacterium, isolated from the Azores.</title>
        <authorList>
            <person name="Reiner J.E."/>
            <person name="Lapp C.J."/>
            <person name="Bunk B."/>
            <person name="Gescher J."/>
        </authorList>
    </citation>
    <scope>NUCLEOTIDE SEQUENCE [LARGE SCALE GENOMIC DNA]</scope>
    <source>
        <strain evidence="7">EA-1</strain>
    </source>
</reference>
<proteinExistence type="inferred from homology"/>
<evidence type="ECO:0000259" key="5">
    <source>
        <dbReference type="Pfam" id="PF09084"/>
    </source>
</evidence>
<dbReference type="Pfam" id="PF09084">
    <property type="entry name" value="NMT1"/>
    <property type="match status" value="1"/>
</dbReference>
<accession>A0A2K8N512</accession>
<dbReference type="PANTHER" id="PTHR30024">
    <property type="entry name" value="ALIPHATIC SULFONATES-BINDING PROTEIN-RELATED"/>
    <property type="match status" value="1"/>
</dbReference>
<dbReference type="OrthoDB" id="9802202at2"/>
<organism evidence="6 7">
    <name type="scientific">Kyrpidia spormannii</name>
    <dbReference type="NCBI Taxonomy" id="2055160"/>
    <lineage>
        <taxon>Bacteria</taxon>
        <taxon>Bacillati</taxon>
        <taxon>Bacillota</taxon>
        <taxon>Bacilli</taxon>
        <taxon>Bacillales</taxon>
        <taxon>Alicyclobacillaceae</taxon>
        <taxon>Kyrpidia</taxon>
    </lineage>
</organism>
<dbReference type="Proteomes" id="UP000231932">
    <property type="component" value="Chromosome"/>
</dbReference>
<evidence type="ECO:0000313" key="6">
    <source>
        <dbReference type="EMBL" id="ATY83907.1"/>
    </source>
</evidence>